<organism evidence="1 2">
    <name type="scientific">Liparis tanakae</name>
    <name type="common">Tanaka's snailfish</name>
    <dbReference type="NCBI Taxonomy" id="230148"/>
    <lineage>
        <taxon>Eukaryota</taxon>
        <taxon>Metazoa</taxon>
        <taxon>Chordata</taxon>
        <taxon>Craniata</taxon>
        <taxon>Vertebrata</taxon>
        <taxon>Euteleostomi</taxon>
        <taxon>Actinopterygii</taxon>
        <taxon>Neopterygii</taxon>
        <taxon>Teleostei</taxon>
        <taxon>Neoteleostei</taxon>
        <taxon>Acanthomorphata</taxon>
        <taxon>Eupercaria</taxon>
        <taxon>Perciformes</taxon>
        <taxon>Cottioidei</taxon>
        <taxon>Cottales</taxon>
        <taxon>Liparidae</taxon>
        <taxon>Liparis</taxon>
    </lineage>
</organism>
<proteinExistence type="predicted"/>
<keyword evidence="2" id="KW-1185">Reference proteome</keyword>
<protein>
    <submittedName>
        <fullName evidence="1">Uncharacterized protein</fullName>
    </submittedName>
</protein>
<dbReference type="Proteomes" id="UP000314294">
    <property type="component" value="Unassembled WGS sequence"/>
</dbReference>
<dbReference type="EMBL" id="SRLO01000123">
    <property type="protein sequence ID" value="TNN73580.1"/>
    <property type="molecule type" value="Genomic_DNA"/>
</dbReference>
<dbReference type="AlphaFoldDB" id="A0A4Z2I6X6"/>
<accession>A0A4Z2I6X6</accession>
<evidence type="ECO:0000313" key="1">
    <source>
        <dbReference type="EMBL" id="TNN73580.1"/>
    </source>
</evidence>
<sequence>MEVKLVHTSVQMFTPEEIYMEAAAFTPKGNVLNARPTAAYLLNAERKVFGATSISLLPQGIMGKLFTSAYDLPTSRPLFPSPLAELMNR</sequence>
<gene>
    <name evidence="1" type="ORF">EYF80_016175</name>
</gene>
<name>A0A4Z2I6X6_9TELE</name>
<reference evidence="1 2" key="1">
    <citation type="submission" date="2019-03" db="EMBL/GenBank/DDBJ databases">
        <title>First draft genome of Liparis tanakae, snailfish: a comprehensive survey of snailfish specific genes.</title>
        <authorList>
            <person name="Kim W."/>
            <person name="Song I."/>
            <person name="Jeong J.-H."/>
            <person name="Kim D."/>
            <person name="Kim S."/>
            <person name="Ryu S."/>
            <person name="Song J.Y."/>
            <person name="Lee S.K."/>
        </authorList>
    </citation>
    <scope>NUCLEOTIDE SEQUENCE [LARGE SCALE GENOMIC DNA]</scope>
    <source>
        <tissue evidence="1">Muscle</tissue>
    </source>
</reference>
<comment type="caution">
    <text evidence="1">The sequence shown here is derived from an EMBL/GenBank/DDBJ whole genome shotgun (WGS) entry which is preliminary data.</text>
</comment>
<evidence type="ECO:0000313" key="2">
    <source>
        <dbReference type="Proteomes" id="UP000314294"/>
    </source>
</evidence>